<dbReference type="RefSeq" id="XP_062716953.1">
    <property type="nucleotide sequence ID" value="XM_062860969.1"/>
</dbReference>
<reference evidence="2" key="2">
    <citation type="submission" date="2025-05" db="UniProtKB">
        <authorList>
            <consortium name="EnsemblMetazoa"/>
        </authorList>
    </citation>
    <scope>IDENTIFICATION</scope>
    <source>
        <strain evidence="2">Foshan</strain>
    </source>
</reference>
<name>A0ABM1ZK00_AEDAL</name>
<dbReference type="GeneID" id="134292154"/>
<dbReference type="PANTHER" id="PTHR37984:SF8">
    <property type="entry name" value="CCHC-TYPE DOMAIN-CONTAINING PROTEIN"/>
    <property type="match status" value="1"/>
</dbReference>
<sequence length="272" mass="30325">MKKFTLDWDIDHVTSAPHHQQANGKAEAAVKIAKRLLKKAEETGTDFWYALLHWRNIPNKIGSSPVARLFSRATRSGVPTAGVNLMPKVVEQVPAAIENNRRNAKFNYDRKTRNLPELQTGSPVYVQLNPETSKQWTPGTITNRLSERSYMVDVAGGNYRRSAVHLKPRKECADGIESVPVTDVLPREEENNICNNTDDSSFMTTLGSQRVLNQQEQQASFPPPVVPVSPSPIEAPSIRQSPKTVGATSSGGRPKRITRIPEKLKDYVVEFD</sequence>
<dbReference type="PANTHER" id="PTHR37984">
    <property type="entry name" value="PROTEIN CBG26694"/>
    <property type="match status" value="1"/>
</dbReference>
<evidence type="ECO:0008006" key="4">
    <source>
        <dbReference type="Google" id="ProtNLM"/>
    </source>
</evidence>
<dbReference type="InterPro" id="IPR036397">
    <property type="entry name" value="RNaseH_sf"/>
</dbReference>
<evidence type="ECO:0000256" key="1">
    <source>
        <dbReference type="SAM" id="MobiDB-lite"/>
    </source>
</evidence>
<feature type="compositionally biased region" description="Polar residues" evidence="1">
    <location>
        <begin position="238"/>
        <end position="251"/>
    </location>
</feature>
<keyword evidence="3" id="KW-1185">Reference proteome</keyword>
<dbReference type="SUPFAM" id="SSF53098">
    <property type="entry name" value="Ribonuclease H-like"/>
    <property type="match status" value="1"/>
</dbReference>
<dbReference type="InterPro" id="IPR050951">
    <property type="entry name" value="Retrovirus_Pol_polyprotein"/>
</dbReference>
<dbReference type="InterPro" id="IPR012337">
    <property type="entry name" value="RNaseH-like_sf"/>
</dbReference>
<evidence type="ECO:0000313" key="2">
    <source>
        <dbReference type="EnsemblMetazoa" id="AALFPA23_019229.P28283"/>
    </source>
</evidence>
<feature type="region of interest" description="Disordered" evidence="1">
    <location>
        <begin position="220"/>
        <end position="259"/>
    </location>
</feature>
<protein>
    <recommendedName>
        <fullName evidence="4">Integrase catalytic domain-containing protein</fullName>
    </recommendedName>
</protein>
<organism evidence="2 3">
    <name type="scientific">Aedes albopictus</name>
    <name type="common">Asian tiger mosquito</name>
    <name type="synonym">Stegomyia albopicta</name>
    <dbReference type="NCBI Taxonomy" id="7160"/>
    <lineage>
        <taxon>Eukaryota</taxon>
        <taxon>Metazoa</taxon>
        <taxon>Ecdysozoa</taxon>
        <taxon>Arthropoda</taxon>
        <taxon>Hexapoda</taxon>
        <taxon>Insecta</taxon>
        <taxon>Pterygota</taxon>
        <taxon>Neoptera</taxon>
        <taxon>Endopterygota</taxon>
        <taxon>Diptera</taxon>
        <taxon>Nematocera</taxon>
        <taxon>Culicoidea</taxon>
        <taxon>Culicidae</taxon>
        <taxon>Culicinae</taxon>
        <taxon>Aedini</taxon>
        <taxon>Aedes</taxon>
        <taxon>Stegomyia</taxon>
    </lineage>
</organism>
<evidence type="ECO:0000313" key="3">
    <source>
        <dbReference type="Proteomes" id="UP000069940"/>
    </source>
</evidence>
<dbReference type="EnsemblMetazoa" id="AALFPA23_019229.R28283">
    <property type="protein sequence ID" value="AALFPA23_019229.P28283"/>
    <property type="gene ID" value="AALFPA23_019229"/>
</dbReference>
<dbReference type="Proteomes" id="UP000069940">
    <property type="component" value="Unassembled WGS sequence"/>
</dbReference>
<reference evidence="3" key="1">
    <citation type="journal article" date="2015" name="Proc. Natl. Acad. Sci. U.S.A.">
        <title>Genome sequence of the Asian Tiger mosquito, Aedes albopictus, reveals insights into its biology, genetics, and evolution.</title>
        <authorList>
            <person name="Chen X.G."/>
            <person name="Jiang X."/>
            <person name="Gu J."/>
            <person name="Xu M."/>
            <person name="Wu Y."/>
            <person name="Deng Y."/>
            <person name="Zhang C."/>
            <person name="Bonizzoni M."/>
            <person name="Dermauw W."/>
            <person name="Vontas J."/>
            <person name="Armbruster P."/>
            <person name="Huang X."/>
            <person name="Yang Y."/>
            <person name="Zhang H."/>
            <person name="He W."/>
            <person name="Peng H."/>
            <person name="Liu Y."/>
            <person name="Wu K."/>
            <person name="Chen J."/>
            <person name="Lirakis M."/>
            <person name="Topalis P."/>
            <person name="Van Leeuwen T."/>
            <person name="Hall A.B."/>
            <person name="Jiang X."/>
            <person name="Thorpe C."/>
            <person name="Mueller R.L."/>
            <person name="Sun C."/>
            <person name="Waterhouse R.M."/>
            <person name="Yan G."/>
            <person name="Tu Z.J."/>
            <person name="Fang X."/>
            <person name="James A.A."/>
        </authorList>
    </citation>
    <scope>NUCLEOTIDE SEQUENCE [LARGE SCALE GENOMIC DNA]</scope>
    <source>
        <strain evidence="3">Foshan</strain>
    </source>
</reference>
<proteinExistence type="predicted"/>
<feature type="compositionally biased region" description="Pro residues" evidence="1">
    <location>
        <begin position="221"/>
        <end position="230"/>
    </location>
</feature>
<accession>A0ABM1ZK00</accession>
<dbReference type="Gene3D" id="3.30.420.10">
    <property type="entry name" value="Ribonuclease H-like superfamily/Ribonuclease H"/>
    <property type="match status" value="1"/>
</dbReference>